<dbReference type="Proteomes" id="UP000028725">
    <property type="component" value="Unassembled WGS sequence"/>
</dbReference>
<proteinExistence type="predicted"/>
<dbReference type="EMBL" id="JMCB01000002">
    <property type="protein sequence ID" value="KFE71471.1"/>
    <property type="molecule type" value="Genomic_DNA"/>
</dbReference>
<dbReference type="AlphaFoldDB" id="A0A085WUV8"/>
<sequence>MRKQRLGELLQKAGLVDEIQLRAALGFHYKWGVPLGQVVVDMRFCTSQQVLELLAGQLALPVVDLDAEPLDERMTDVLPVETAEACRVVPLRVEGARGSVLVVAAAAPARPTVLDEVARVAGKARVVALVATDAAVSRAIDRLYYPHLLGAQRPVEPIALPEADEQLPLVTDRAECLMLGQQLQARSASTTLEQGGLPLLMPLSTDVPAHARVTEREMPAVVLAPQAAPKPEPEPEPEVWVYGWGVKATEGLLKLLEEADLRARVARTEDVKKARARAVVLTPLQSIESVMRHGIRAQLLVAGRAHDRARALAMGAHAFVSGPLRTDELIHEVAARVSGDGAPLRQVG</sequence>
<organism evidence="2 3">
    <name type="scientific">Hyalangium minutum</name>
    <dbReference type="NCBI Taxonomy" id="394096"/>
    <lineage>
        <taxon>Bacteria</taxon>
        <taxon>Pseudomonadati</taxon>
        <taxon>Myxococcota</taxon>
        <taxon>Myxococcia</taxon>
        <taxon>Myxococcales</taxon>
        <taxon>Cystobacterineae</taxon>
        <taxon>Archangiaceae</taxon>
        <taxon>Hyalangium</taxon>
    </lineage>
</organism>
<keyword evidence="3" id="KW-1185">Reference proteome</keyword>
<protein>
    <recommendedName>
        <fullName evidence="1">Type II secretion system protein GspE N-terminal domain-containing protein</fullName>
    </recommendedName>
</protein>
<dbReference type="OrthoDB" id="5524743at2"/>
<dbReference type="STRING" id="394096.DB31_3601"/>
<comment type="caution">
    <text evidence="2">The sequence shown here is derived from an EMBL/GenBank/DDBJ whole genome shotgun (WGS) entry which is preliminary data.</text>
</comment>
<evidence type="ECO:0000259" key="1">
    <source>
        <dbReference type="Pfam" id="PF05157"/>
    </source>
</evidence>
<dbReference type="InterPro" id="IPR037257">
    <property type="entry name" value="T2SS_E_N_sf"/>
</dbReference>
<dbReference type="Pfam" id="PF05157">
    <property type="entry name" value="MshEN"/>
    <property type="match status" value="1"/>
</dbReference>
<evidence type="ECO:0000313" key="2">
    <source>
        <dbReference type="EMBL" id="KFE71471.1"/>
    </source>
</evidence>
<gene>
    <name evidence="2" type="ORF">DB31_3601</name>
</gene>
<dbReference type="Gene3D" id="3.30.300.160">
    <property type="entry name" value="Type II secretion system, protein E, N-terminal domain"/>
    <property type="match status" value="1"/>
</dbReference>
<dbReference type="SUPFAM" id="SSF160246">
    <property type="entry name" value="EspE N-terminal domain-like"/>
    <property type="match status" value="1"/>
</dbReference>
<reference evidence="2 3" key="1">
    <citation type="submission" date="2014-04" db="EMBL/GenBank/DDBJ databases">
        <title>Genome assembly of Hyalangium minutum DSM 14724.</title>
        <authorList>
            <person name="Sharma G."/>
            <person name="Subramanian S."/>
        </authorList>
    </citation>
    <scope>NUCLEOTIDE SEQUENCE [LARGE SCALE GENOMIC DNA]</scope>
    <source>
        <strain evidence="2 3">DSM 14724</strain>
    </source>
</reference>
<name>A0A085WUV8_9BACT</name>
<dbReference type="InterPro" id="IPR007831">
    <property type="entry name" value="T2SS_GspE_N"/>
</dbReference>
<dbReference type="RefSeq" id="WP_044183481.1">
    <property type="nucleotide sequence ID" value="NZ_JMCB01000002.1"/>
</dbReference>
<feature type="domain" description="Type II secretion system protein GspE N-terminal" evidence="1">
    <location>
        <begin position="59"/>
        <end position="145"/>
    </location>
</feature>
<accession>A0A085WUV8</accession>
<evidence type="ECO:0000313" key="3">
    <source>
        <dbReference type="Proteomes" id="UP000028725"/>
    </source>
</evidence>